<reference evidence="2 3" key="1">
    <citation type="submission" date="2019-09" db="EMBL/GenBank/DDBJ databases">
        <title>A chromosome-level genome assembly of the Chinese tupelo Nyssa sinensis.</title>
        <authorList>
            <person name="Yang X."/>
            <person name="Kang M."/>
            <person name="Yang Y."/>
            <person name="Xiong H."/>
            <person name="Wang M."/>
            <person name="Zhang Z."/>
            <person name="Wang Z."/>
            <person name="Wu H."/>
            <person name="Ma T."/>
            <person name="Liu J."/>
            <person name="Xi Z."/>
        </authorList>
    </citation>
    <scope>NUCLEOTIDE SEQUENCE [LARGE SCALE GENOMIC DNA]</scope>
    <source>
        <strain evidence="2">J267</strain>
        <tissue evidence="2">Leaf</tissue>
    </source>
</reference>
<dbReference type="GO" id="GO:0032259">
    <property type="term" value="P:methylation"/>
    <property type="evidence" value="ECO:0007669"/>
    <property type="project" value="InterPro"/>
</dbReference>
<dbReference type="PROSITE" id="PS00092">
    <property type="entry name" value="N6_MTASE"/>
    <property type="match status" value="1"/>
</dbReference>
<dbReference type="GO" id="GO:0008168">
    <property type="term" value="F:methyltransferase activity"/>
    <property type="evidence" value="ECO:0007669"/>
    <property type="project" value="InterPro"/>
</dbReference>
<protein>
    <submittedName>
        <fullName evidence="2">Uncharacterized protein</fullName>
    </submittedName>
</protein>
<gene>
    <name evidence="2" type="ORF">F0562_010037</name>
</gene>
<dbReference type="AlphaFoldDB" id="A0A5J5A0D3"/>
<feature type="compositionally biased region" description="Basic residues" evidence="1">
    <location>
        <begin position="147"/>
        <end position="159"/>
    </location>
</feature>
<name>A0A5J5A0D3_9ASTE</name>
<proteinExistence type="predicted"/>
<dbReference type="InterPro" id="IPR002052">
    <property type="entry name" value="DNA_methylase_N6_adenine_CS"/>
</dbReference>
<evidence type="ECO:0000313" key="3">
    <source>
        <dbReference type="Proteomes" id="UP000325577"/>
    </source>
</evidence>
<keyword evidence="3" id="KW-1185">Reference proteome</keyword>
<evidence type="ECO:0000313" key="2">
    <source>
        <dbReference type="EMBL" id="KAA8523614.1"/>
    </source>
</evidence>
<evidence type="ECO:0000256" key="1">
    <source>
        <dbReference type="SAM" id="MobiDB-lite"/>
    </source>
</evidence>
<dbReference type="GO" id="GO:0003676">
    <property type="term" value="F:nucleic acid binding"/>
    <property type="evidence" value="ECO:0007669"/>
    <property type="project" value="InterPro"/>
</dbReference>
<feature type="region of interest" description="Disordered" evidence="1">
    <location>
        <begin position="60"/>
        <end position="96"/>
    </location>
</feature>
<organism evidence="2 3">
    <name type="scientific">Nyssa sinensis</name>
    <dbReference type="NCBI Taxonomy" id="561372"/>
    <lineage>
        <taxon>Eukaryota</taxon>
        <taxon>Viridiplantae</taxon>
        <taxon>Streptophyta</taxon>
        <taxon>Embryophyta</taxon>
        <taxon>Tracheophyta</taxon>
        <taxon>Spermatophyta</taxon>
        <taxon>Magnoliopsida</taxon>
        <taxon>eudicotyledons</taxon>
        <taxon>Gunneridae</taxon>
        <taxon>Pentapetalae</taxon>
        <taxon>asterids</taxon>
        <taxon>Cornales</taxon>
        <taxon>Nyssaceae</taxon>
        <taxon>Nyssa</taxon>
    </lineage>
</organism>
<dbReference type="OrthoDB" id="1704600at2759"/>
<dbReference type="EMBL" id="CM018047">
    <property type="protein sequence ID" value="KAA8523614.1"/>
    <property type="molecule type" value="Genomic_DNA"/>
</dbReference>
<feature type="region of interest" description="Disordered" evidence="1">
    <location>
        <begin position="112"/>
        <end position="171"/>
    </location>
</feature>
<accession>A0A5J5A0D3</accession>
<dbReference type="Proteomes" id="UP000325577">
    <property type="component" value="Linkage Group LG4"/>
</dbReference>
<sequence>MGNSKRASVQIRPFDADDITTASTHPFDDDGYIGYDPRLLSQRFNESYFAAADDEEHYTAVANPPYHGDGLPSLTRLEESPPPSSTSMPPSSVTLPACHSLTAGVVLARELAETSQTQSVETDNEEDNKHEHKHGHGHGHEHEHKHEHGHGKPGHGGHKGHGDGETDANQN</sequence>
<feature type="compositionally biased region" description="Low complexity" evidence="1">
    <location>
        <begin position="85"/>
        <end position="96"/>
    </location>
</feature>